<proteinExistence type="predicted"/>
<evidence type="ECO:0000313" key="7">
    <source>
        <dbReference type="Proteomes" id="UP000004508"/>
    </source>
</evidence>
<dbReference type="EMBL" id="ADVG01000001">
    <property type="protein sequence ID" value="EFH89281.1"/>
    <property type="molecule type" value="Genomic_DNA"/>
</dbReference>
<dbReference type="GO" id="GO:0012505">
    <property type="term" value="C:endomembrane system"/>
    <property type="evidence" value="ECO:0007669"/>
    <property type="project" value="UniProtKB-SubCell"/>
</dbReference>
<evidence type="ECO:0000256" key="4">
    <source>
        <dbReference type="ARBA" id="ARBA00023136"/>
    </source>
</evidence>
<evidence type="ECO:0000313" key="6">
    <source>
        <dbReference type="EMBL" id="EFH89281.1"/>
    </source>
</evidence>
<evidence type="ECO:0000256" key="1">
    <source>
        <dbReference type="ARBA" id="ARBA00004127"/>
    </source>
</evidence>
<gene>
    <name evidence="6" type="ORF">Krac_10827</name>
</gene>
<evidence type="ECO:0000256" key="3">
    <source>
        <dbReference type="ARBA" id="ARBA00022989"/>
    </source>
</evidence>
<dbReference type="Proteomes" id="UP000004508">
    <property type="component" value="Unassembled WGS sequence"/>
</dbReference>
<feature type="transmembrane region" description="Helical" evidence="5">
    <location>
        <begin position="41"/>
        <end position="62"/>
    </location>
</feature>
<keyword evidence="7" id="KW-1185">Reference proteome</keyword>
<evidence type="ECO:0000256" key="2">
    <source>
        <dbReference type="ARBA" id="ARBA00022692"/>
    </source>
</evidence>
<keyword evidence="3 5" id="KW-1133">Transmembrane helix</keyword>
<dbReference type="STRING" id="485913.Krac_10827"/>
<organism evidence="6 7">
    <name type="scientific">Ktedonobacter racemifer DSM 44963</name>
    <dbReference type="NCBI Taxonomy" id="485913"/>
    <lineage>
        <taxon>Bacteria</taxon>
        <taxon>Bacillati</taxon>
        <taxon>Chloroflexota</taxon>
        <taxon>Ktedonobacteria</taxon>
        <taxon>Ktedonobacterales</taxon>
        <taxon>Ktedonobacteraceae</taxon>
        <taxon>Ktedonobacter</taxon>
    </lineage>
</organism>
<reference evidence="6 7" key="1">
    <citation type="journal article" date="2011" name="Stand. Genomic Sci.">
        <title>Non-contiguous finished genome sequence and contextual data of the filamentous soil bacterium Ktedonobacter racemifer type strain (SOSP1-21).</title>
        <authorList>
            <person name="Chang Y.J."/>
            <person name="Land M."/>
            <person name="Hauser L."/>
            <person name="Chertkov O."/>
            <person name="Del Rio T.G."/>
            <person name="Nolan M."/>
            <person name="Copeland A."/>
            <person name="Tice H."/>
            <person name="Cheng J.F."/>
            <person name="Lucas S."/>
            <person name="Han C."/>
            <person name="Goodwin L."/>
            <person name="Pitluck S."/>
            <person name="Ivanova N."/>
            <person name="Ovchinikova G."/>
            <person name="Pati A."/>
            <person name="Chen A."/>
            <person name="Palaniappan K."/>
            <person name="Mavromatis K."/>
            <person name="Liolios K."/>
            <person name="Brettin T."/>
            <person name="Fiebig A."/>
            <person name="Rohde M."/>
            <person name="Abt B."/>
            <person name="Goker M."/>
            <person name="Detter J.C."/>
            <person name="Woyke T."/>
            <person name="Bristow J."/>
            <person name="Eisen J.A."/>
            <person name="Markowitz V."/>
            <person name="Hugenholtz P."/>
            <person name="Kyrpides N.C."/>
            <person name="Klenk H.P."/>
            <person name="Lapidus A."/>
        </authorList>
    </citation>
    <scope>NUCLEOTIDE SEQUENCE [LARGE SCALE GENOMIC DNA]</scope>
    <source>
        <strain evidence="7">DSM 44963</strain>
    </source>
</reference>
<dbReference type="PANTHER" id="PTHR12714">
    <property type="entry name" value="PROTEIN-S ISOPRENYLCYSTEINE O-METHYLTRANSFERASE"/>
    <property type="match status" value="1"/>
</dbReference>
<comment type="caution">
    <text evidence="6">The sequence shown here is derived from an EMBL/GenBank/DDBJ whole genome shotgun (WGS) entry which is preliminary data.</text>
</comment>
<name>D6TIM4_KTERA</name>
<comment type="subcellular location">
    <subcellularLocation>
        <location evidence="1">Endomembrane system</location>
        <topology evidence="1">Multi-pass membrane protein</topology>
    </subcellularLocation>
</comment>
<sequence>MKRNNEDQANVIAPPPLLYAGTFLFGLYLDSWLPLRLIPRAARSFVGGALLGIGLTTGIMAIREMRQAGTALPPTRPTTTIVQHGPYRLTRNPIYSAFTLLYAGLALIMNRVWPLLLLPVLLRVIRIGVIEREEKYLEDKFGPEYTSYKERVPRWL</sequence>
<dbReference type="InParanoid" id="D6TIM4"/>
<dbReference type="Gene3D" id="1.20.120.1630">
    <property type="match status" value="1"/>
</dbReference>
<evidence type="ECO:0000256" key="5">
    <source>
        <dbReference type="SAM" id="Phobius"/>
    </source>
</evidence>
<dbReference type="GO" id="GO:0016740">
    <property type="term" value="F:transferase activity"/>
    <property type="evidence" value="ECO:0007669"/>
    <property type="project" value="UniProtKB-ARBA"/>
</dbReference>
<dbReference type="PANTHER" id="PTHR12714:SF24">
    <property type="entry name" value="SLR1182 PROTEIN"/>
    <property type="match status" value="1"/>
</dbReference>
<evidence type="ECO:0008006" key="8">
    <source>
        <dbReference type="Google" id="ProtNLM"/>
    </source>
</evidence>
<dbReference type="eggNOG" id="COG2020">
    <property type="taxonomic scope" value="Bacteria"/>
</dbReference>
<dbReference type="InterPro" id="IPR007318">
    <property type="entry name" value="Phopholipid_MeTrfase"/>
</dbReference>
<feature type="transmembrane region" description="Helical" evidence="5">
    <location>
        <begin position="94"/>
        <end position="122"/>
    </location>
</feature>
<dbReference type="OrthoDB" id="9782395at2"/>
<keyword evidence="2 5" id="KW-0812">Transmembrane</keyword>
<protein>
    <recommendedName>
        <fullName evidence="8">Isoprenylcysteine carboxyl methyltransferase</fullName>
    </recommendedName>
</protein>
<dbReference type="AlphaFoldDB" id="D6TIM4"/>
<dbReference type="RefSeq" id="WP_007905781.1">
    <property type="nucleotide sequence ID" value="NZ_ADVG01000001.1"/>
</dbReference>
<keyword evidence="4 5" id="KW-0472">Membrane</keyword>
<dbReference type="Pfam" id="PF04191">
    <property type="entry name" value="PEMT"/>
    <property type="match status" value="1"/>
</dbReference>
<feature type="transmembrane region" description="Helical" evidence="5">
    <location>
        <begin position="12"/>
        <end position="29"/>
    </location>
</feature>
<accession>D6TIM4</accession>